<dbReference type="EMBL" id="JAENGZ010001656">
    <property type="protein sequence ID" value="KAG6946907.1"/>
    <property type="molecule type" value="Genomic_DNA"/>
</dbReference>
<organism evidence="2 3">
    <name type="scientific">Phytophthora cactorum</name>
    <dbReference type="NCBI Taxonomy" id="29920"/>
    <lineage>
        <taxon>Eukaryota</taxon>
        <taxon>Sar</taxon>
        <taxon>Stramenopiles</taxon>
        <taxon>Oomycota</taxon>
        <taxon>Peronosporomycetes</taxon>
        <taxon>Peronosporales</taxon>
        <taxon>Peronosporaceae</taxon>
        <taxon>Phytophthora</taxon>
    </lineage>
</organism>
<sequence length="76" mass="8416">MRMNHFGLGTLLTLTILIAATEAVVAVNTNTKDMAADSRIIYRQLSYLTAEDEEICGRITHCDPWWGNSRRGSMGG</sequence>
<feature type="signal peptide" evidence="1">
    <location>
        <begin position="1"/>
        <end position="26"/>
    </location>
</feature>
<dbReference type="Proteomes" id="UP000688947">
    <property type="component" value="Unassembled WGS sequence"/>
</dbReference>
<evidence type="ECO:0000313" key="2">
    <source>
        <dbReference type="EMBL" id="KAG6946907.1"/>
    </source>
</evidence>
<protein>
    <recommendedName>
        <fullName evidence="4">RxLR effector protein</fullName>
    </recommendedName>
</protein>
<comment type="caution">
    <text evidence="2">The sequence shown here is derived from an EMBL/GenBank/DDBJ whole genome shotgun (WGS) entry which is preliminary data.</text>
</comment>
<evidence type="ECO:0000313" key="3">
    <source>
        <dbReference type="Proteomes" id="UP000688947"/>
    </source>
</evidence>
<evidence type="ECO:0008006" key="4">
    <source>
        <dbReference type="Google" id="ProtNLM"/>
    </source>
</evidence>
<proteinExistence type="predicted"/>
<reference evidence="2" key="1">
    <citation type="submission" date="2021-01" db="EMBL/GenBank/DDBJ databases">
        <title>Phytophthora aleatoria, a newly-described species from Pinus radiata is distinct from Phytophthora cactorum isolates based on comparative genomics.</title>
        <authorList>
            <person name="Mcdougal R."/>
            <person name="Panda P."/>
            <person name="Williams N."/>
            <person name="Studholme D.J."/>
        </authorList>
    </citation>
    <scope>NUCLEOTIDE SEQUENCE</scope>
    <source>
        <strain evidence="2">NZFS 3830</strain>
    </source>
</reference>
<name>A0A8T1TU41_9STRA</name>
<feature type="chain" id="PRO_5035907615" description="RxLR effector protein" evidence="1">
    <location>
        <begin position="27"/>
        <end position="76"/>
    </location>
</feature>
<evidence type="ECO:0000256" key="1">
    <source>
        <dbReference type="SAM" id="SignalP"/>
    </source>
</evidence>
<gene>
    <name evidence="2" type="ORF">JG687_00016454</name>
</gene>
<accession>A0A8T1TU41</accession>
<dbReference type="AlphaFoldDB" id="A0A8T1TU41"/>
<keyword evidence="1" id="KW-0732">Signal</keyword>
<dbReference type="OrthoDB" id="123001at2759"/>